<organism evidence="2">
    <name type="scientific">Capitella teleta</name>
    <name type="common">Polychaete worm</name>
    <dbReference type="NCBI Taxonomy" id="283909"/>
    <lineage>
        <taxon>Eukaryota</taxon>
        <taxon>Metazoa</taxon>
        <taxon>Spiralia</taxon>
        <taxon>Lophotrochozoa</taxon>
        <taxon>Annelida</taxon>
        <taxon>Polychaeta</taxon>
        <taxon>Sedentaria</taxon>
        <taxon>Scolecida</taxon>
        <taxon>Capitellidae</taxon>
        <taxon>Capitella</taxon>
    </lineage>
</organism>
<dbReference type="EnsemblMetazoa" id="CapteT224131">
    <property type="protein sequence ID" value="CapteP224131"/>
    <property type="gene ID" value="CapteG224131"/>
</dbReference>
<evidence type="ECO:0000313" key="2">
    <source>
        <dbReference type="EMBL" id="ELT91334.1"/>
    </source>
</evidence>
<dbReference type="EMBL" id="AMQN01002939">
    <property type="status" value="NOT_ANNOTATED_CDS"/>
    <property type="molecule type" value="Genomic_DNA"/>
</dbReference>
<reference evidence="4" key="1">
    <citation type="submission" date="2012-12" db="EMBL/GenBank/DDBJ databases">
        <authorList>
            <person name="Hellsten U."/>
            <person name="Grimwood J."/>
            <person name="Chapman J.A."/>
            <person name="Shapiro H."/>
            <person name="Aerts A."/>
            <person name="Otillar R.P."/>
            <person name="Terry A.Y."/>
            <person name="Boore J.L."/>
            <person name="Simakov O."/>
            <person name="Marletaz F."/>
            <person name="Cho S.-J."/>
            <person name="Edsinger-Gonzales E."/>
            <person name="Havlak P."/>
            <person name="Kuo D.-H."/>
            <person name="Larsson T."/>
            <person name="Lv J."/>
            <person name="Arendt D."/>
            <person name="Savage R."/>
            <person name="Osoegawa K."/>
            <person name="de Jong P."/>
            <person name="Lindberg D.R."/>
            <person name="Seaver E.C."/>
            <person name="Weisblat D.A."/>
            <person name="Putnam N.H."/>
            <person name="Grigoriev I.V."/>
            <person name="Rokhsar D.S."/>
        </authorList>
    </citation>
    <scope>NUCLEOTIDE SEQUENCE</scope>
    <source>
        <strain evidence="4">I ESC-2004</strain>
    </source>
</reference>
<gene>
    <name evidence="2" type="ORF">CAPTEDRAFT_224131</name>
</gene>
<evidence type="ECO:0000256" key="1">
    <source>
        <dbReference type="SAM" id="MobiDB-lite"/>
    </source>
</evidence>
<keyword evidence="4" id="KW-1185">Reference proteome</keyword>
<dbReference type="HOGENOM" id="CLU_434303_0_0_1"/>
<accession>R7TCB5</accession>
<feature type="region of interest" description="Disordered" evidence="1">
    <location>
        <begin position="412"/>
        <end position="452"/>
    </location>
</feature>
<proteinExistence type="predicted"/>
<protein>
    <submittedName>
        <fullName evidence="2 3">Uncharacterized protein</fullName>
    </submittedName>
</protein>
<sequence>MMDGGQWCTGQVDVSSFSQPGSLPCVARISAEEYEQSHSAPDFGSLFLWKVVTEAKVEATVDEGDEEEKLVIPLKHPGGCFELEMKICCEFSISACGWWQVLRKRGPSEALVEYGTLHDVVVARRDYCLTASSVDAYCLTRHSVTGRALYVRTSVAAHELLQVQGTCLERSLNRKGGAVHSLLQCSILRSSRFLRRFLFAQCIDCKGQELLLPLRARGPFLKVGRTVGATEHDAVYQIRDVVSSEQLGRVDLRLKPITGQGKKRIESVWLDNAYAEDSVLACTTSEPAMLIEFPCDSEIKFQVSSDSCALVECIHSAEDFCKRSLLSYYSSIKVLQNVAPSHQQDSPRKAKVKAKRSFLMRNRDLPPLPQKVNMRKKSKWETLKYHKEKLFSQIQRSTVSLREFNDPDYEKIPFYNRPRPHSSEESSPRAIGHENSASCSEPSSPCVPRKSIGQFQSDEDGYLLPSEARQLVKDYRDDLQRRSSCSEEEPIYCNEPYHRQSKAFEECMDQIIFNEDYEDEGIDCQVLDSFLMETVETLEDKMSKTEEGGGGRTHEVWEELETEGKVEEFLSVIFGACDDALHDSVLEDSECTFAKDLTETDGAVKDCDRNVHTGKGYRLTVYLEEAQTSF</sequence>
<name>R7TCB5_CAPTE</name>
<evidence type="ECO:0000313" key="3">
    <source>
        <dbReference type="EnsemblMetazoa" id="CapteP224131"/>
    </source>
</evidence>
<dbReference type="AlphaFoldDB" id="R7TCB5"/>
<reference evidence="3" key="3">
    <citation type="submission" date="2015-06" db="UniProtKB">
        <authorList>
            <consortium name="EnsemblMetazoa"/>
        </authorList>
    </citation>
    <scope>IDENTIFICATION</scope>
</reference>
<evidence type="ECO:0000313" key="4">
    <source>
        <dbReference type="Proteomes" id="UP000014760"/>
    </source>
</evidence>
<dbReference type="Proteomes" id="UP000014760">
    <property type="component" value="Unassembled WGS sequence"/>
</dbReference>
<dbReference type="EMBL" id="AMQN01002940">
    <property type="status" value="NOT_ANNOTATED_CDS"/>
    <property type="molecule type" value="Genomic_DNA"/>
</dbReference>
<dbReference type="EMBL" id="KB310543">
    <property type="protein sequence ID" value="ELT91334.1"/>
    <property type="molecule type" value="Genomic_DNA"/>
</dbReference>
<reference evidence="2 4" key="2">
    <citation type="journal article" date="2013" name="Nature">
        <title>Insights into bilaterian evolution from three spiralian genomes.</title>
        <authorList>
            <person name="Simakov O."/>
            <person name="Marletaz F."/>
            <person name="Cho S.J."/>
            <person name="Edsinger-Gonzales E."/>
            <person name="Havlak P."/>
            <person name="Hellsten U."/>
            <person name="Kuo D.H."/>
            <person name="Larsson T."/>
            <person name="Lv J."/>
            <person name="Arendt D."/>
            <person name="Savage R."/>
            <person name="Osoegawa K."/>
            <person name="de Jong P."/>
            <person name="Grimwood J."/>
            <person name="Chapman J.A."/>
            <person name="Shapiro H."/>
            <person name="Aerts A."/>
            <person name="Otillar R.P."/>
            <person name="Terry A.Y."/>
            <person name="Boore J.L."/>
            <person name="Grigoriev I.V."/>
            <person name="Lindberg D.R."/>
            <person name="Seaver E.C."/>
            <person name="Weisblat D.A."/>
            <person name="Putnam N.H."/>
            <person name="Rokhsar D.S."/>
        </authorList>
    </citation>
    <scope>NUCLEOTIDE SEQUENCE</scope>
    <source>
        <strain evidence="2 4">I ESC-2004</strain>
    </source>
</reference>